<dbReference type="STRING" id="82374.NZ47_08685"/>
<gene>
    <name evidence="5" type="ORF">NZ47_08685</name>
</gene>
<proteinExistence type="inferred from homology"/>
<evidence type="ECO:0000259" key="4">
    <source>
        <dbReference type="SMART" id="SM00861"/>
    </source>
</evidence>
<dbReference type="Proteomes" id="UP000030993">
    <property type="component" value="Unassembled WGS sequence"/>
</dbReference>
<dbReference type="InterPro" id="IPR033248">
    <property type="entry name" value="Transketolase_C"/>
</dbReference>
<dbReference type="RefSeq" id="WP_039209341.1">
    <property type="nucleotide sequence ID" value="NZ_JSCE01000173.1"/>
</dbReference>
<dbReference type="CDD" id="cd07033">
    <property type="entry name" value="TPP_PYR_DXS_TK_like"/>
    <property type="match status" value="1"/>
</dbReference>
<dbReference type="PANTHER" id="PTHR43825:SF1">
    <property type="entry name" value="TRANSKETOLASE-LIKE PYRIMIDINE-BINDING DOMAIN-CONTAINING PROTEIN"/>
    <property type="match status" value="1"/>
</dbReference>
<dbReference type="InterPro" id="IPR009014">
    <property type="entry name" value="Transketo_C/PFOR_II"/>
</dbReference>
<dbReference type="AlphaFoldDB" id="A0A0B2JTZ2"/>
<sequence>MQSAYIGKLMEIAEHDATVMHLLADSGTGYDEMFRYNFPKQIYNFGISEENMVAAAAGMASVGFTPFVYTAGAFLAYRSLEFIRDDICFQNHNVKIVGMGSGLSWSSLGPTHHTTEDIAVLRSIPNLMIFSPATPKQVTACVQAAYEHKGPVYIRIGMNNEKEFFDENYTFIPGHNDVLQENGDISIFVTGSILEEAYVAVDYLSKEGYGVNLINVPCIKPLDSDNILAMARKSQKCFVIEEHNILGGLGSALAEIFSTYGLGTSLCRLGLKDVFAAGYGTHAAVRKANGLDGFSLYQRIKEEL</sequence>
<evidence type="ECO:0000256" key="3">
    <source>
        <dbReference type="ARBA" id="ARBA00023052"/>
    </source>
</evidence>
<dbReference type="Gene3D" id="3.40.50.920">
    <property type="match status" value="1"/>
</dbReference>
<comment type="similarity">
    <text evidence="2">Belongs to the transketolase family.</text>
</comment>
<dbReference type="SUPFAM" id="SSF52518">
    <property type="entry name" value="Thiamin diphosphate-binding fold (THDP-binding)"/>
    <property type="match status" value="1"/>
</dbReference>
<organism evidence="5 6">
    <name type="scientific">Anaerovibrio lipolyticus</name>
    <dbReference type="NCBI Taxonomy" id="82374"/>
    <lineage>
        <taxon>Bacteria</taxon>
        <taxon>Bacillati</taxon>
        <taxon>Bacillota</taxon>
        <taxon>Negativicutes</taxon>
        <taxon>Selenomonadales</taxon>
        <taxon>Selenomonadaceae</taxon>
        <taxon>Anaerovibrio</taxon>
    </lineage>
</organism>
<evidence type="ECO:0000313" key="5">
    <source>
        <dbReference type="EMBL" id="KHM51775.1"/>
    </source>
</evidence>
<evidence type="ECO:0000256" key="2">
    <source>
        <dbReference type="ARBA" id="ARBA00007131"/>
    </source>
</evidence>
<keyword evidence="3" id="KW-0786">Thiamine pyrophosphate</keyword>
<dbReference type="InterPro" id="IPR051157">
    <property type="entry name" value="PDH/Transketolase"/>
</dbReference>
<name>A0A0B2JTZ2_9FIRM</name>
<comment type="caution">
    <text evidence="5">The sequence shown here is derived from an EMBL/GenBank/DDBJ whole genome shotgun (WGS) entry which is preliminary data.</text>
</comment>
<protein>
    <recommendedName>
        <fullName evidence="4">Transketolase-like pyrimidine-binding domain-containing protein</fullName>
    </recommendedName>
</protein>
<accession>A0A0B2JTZ2</accession>
<dbReference type="EMBL" id="JSCE01000173">
    <property type="protein sequence ID" value="KHM51775.1"/>
    <property type="molecule type" value="Genomic_DNA"/>
</dbReference>
<dbReference type="SUPFAM" id="SSF52922">
    <property type="entry name" value="TK C-terminal domain-like"/>
    <property type="match status" value="1"/>
</dbReference>
<evidence type="ECO:0000313" key="6">
    <source>
        <dbReference type="Proteomes" id="UP000030993"/>
    </source>
</evidence>
<dbReference type="Gene3D" id="3.40.50.970">
    <property type="match status" value="1"/>
</dbReference>
<dbReference type="Pfam" id="PF02780">
    <property type="entry name" value="Transketolase_C"/>
    <property type="match status" value="1"/>
</dbReference>
<dbReference type="SMART" id="SM00861">
    <property type="entry name" value="Transket_pyr"/>
    <property type="match status" value="1"/>
</dbReference>
<evidence type="ECO:0000256" key="1">
    <source>
        <dbReference type="ARBA" id="ARBA00001964"/>
    </source>
</evidence>
<comment type="cofactor">
    <cofactor evidence="1">
        <name>thiamine diphosphate</name>
        <dbReference type="ChEBI" id="CHEBI:58937"/>
    </cofactor>
</comment>
<dbReference type="PANTHER" id="PTHR43825">
    <property type="entry name" value="PYRUVATE DEHYDROGENASE E1 COMPONENT"/>
    <property type="match status" value="1"/>
</dbReference>
<dbReference type="Pfam" id="PF02779">
    <property type="entry name" value="Transket_pyr"/>
    <property type="match status" value="1"/>
</dbReference>
<reference evidence="5 6" key="1">
    <citation type="journal article" date="2013" name="PLoS ONE">
        <title>Identification and characterization of three novel lipases belonging to families II and V from Anaerovibrio lipolyticus 5ST.</title>
        <authorList>
            <person name="Prive F."/>
            <person name="Kaderbhai N.N."/>
            <person name="Girdwood S."/>
            <person name="Worgan H.J."/>
            <person name="Pinloche E."/>
            <person name="Scollan N.D."/>
            <person name="Huws S.A."/>
            <person name="Newbold C.J."/>
        </authorList>
    </citation>
    <scope>NUCLEOTIDE SEQUENCE [LARGE SCALE GENOMIC DNA]</scope>
    <source>
        <strain evidence="5 6">5S</strain>
    </source>
</reference>
<keyword evidence="6" id="KW-1185">Reference proteome</keyword>
<feature type="domain" description="Transketolase-like pyrimidine-binding" evidence="4">
    <location>
        <begin position="1"/>
        <end position="163"/>
    </location>
</feature>
<dbReference type="InterPro" id="IPR029061">
    <property type="entry name" value="THDP-binding"/>
</dbReference>
<dbReference type="InterPro" id="IPR005475">
    <property type="entry name" value="Transketolase-like_Pyr-bd"/>
</dbReference>
<dbReference type="FunFam" id="3.40.50.970:FF:000129">
    <property type="entry name" value="Transketolase"/>
    <property type="match status" value="1"/>
</dbReference>